<keyword evidence="1" id="KW-0472">Membrane</keyword>
<accession>A0ABS7WSL7</accession>
<sequence length="172" mass="20045">MKKKSSWPYIIIGAIILNIIAAIYTVYLSLDYPADNDESFFMPYQDVERNYEELKQKAANFDKYYNLQITNPSTKLKVNYKKAYIVDDSLNITLQNLKTSNDDIKIKAKLTRPHTKKEDANLNLELKNNSIILNTKELAEGRWNLLLQLSLNDDTSKFYKIEFCKKQCSSNK</sequence>
<keyword evidence="1" id="KW-1133">Transmembrane helix</keyword>
<evidence type="ECO:0000313" key="3">
    <source>
        <dbReference type="Proteomes" id="UP000786183"/>
    </source>
</evidence>
<gene>
    <name evidence="2" type="ORF">AVCANL283_02425</name>
</gene>
<dbReference type="InterPro" id="IPR008620">
    <property type="entry name" value="FixH"/>
</dbReference>
<proteinExistence type="predicted"/>
<protein>
    <submittedName>
        <fullName evidence="2">FixH family protein</fullName>
    </submittedName>
</protein>
<evidence type="ECO:0000313" key="2">
    <source>
        <dbReference type="EMBL" id="MBZ7986975.1"/>
    </source>
</evidence>
<dbReference type="RefSeq" id="WP_172230484.1">
    <property type="nucleotide sequence ID" value="NZ_CP035946.1"/>
</dbReference>
<keyword evidence="3" id="KW-1185">Reference proteome</keyword>
<comment type="caution">
    <text evidence="2">The sequence shown here is derived from an EMBL/GenBank/DDBJ whole genome shotgun (WGS) entry which is preliminary data.</text>
</comment>
<feature type="transmembrane region" description="Helical" evidence="1">
    <location>
        <begin position="7"/>
        <end position="30"/>
    </location>
</feature>
<reference evidence="2 3" key="1">
    <citation type="submission" date="2020-07" db="EMBL/GenBank/DDBJ databases">
        <title>Transfer of Campylobacter canadensis to the novel genus Avispirillum gen. nov., that also includes two novel species recovered from migratory waterfowl: Avispirillum anseris sp. nov. and Avispirillum brantae sp. nov.</title>
        <authorList>
            <person name="Miller W.G."/>
            <person name="Chapman M.H."/>
            <person name="Yee E."/>
            <person name="Inglis G.D."/>
        </authorList>
    </citation>
    <scope>NUCLEOTIDE SEQUENCE [LARGE SCALE GENOMIC DNA]</scope>
    <source>
        <strain evidence="2 3">L283</strain>
    </source>
</reference>
<dbReference type="Proteomes" id="UP000786183">
    <property type="component" value="Unassembled WGS sequence"/>
</dbReference>
<organism evidence="2 3">
    <name type="scientific">Campylobacter canadensis</name>
    <dbReference type="NCBI Taxonomy" id="449520"/>
    <lineage>
        <taxon>Bacteria</taxon>
        <taxon>Pseudomonadati</taxon>
        <taxon>Campylobacterota</taxon>
        <taxon>Epsilonproteobacteria</taxon>
        <taxon>Campylobacterales</taxon>
        <taxon>Campylobacteraceae</taxon>
        <taxon>Campylobacter</taxon>
    </lineage>
</organism>
<dbReference type="Pfam" id="PF05751">
    <property type="entry name" value="FixH"/>
    <property type="match status" value="1"/>
</dbReference>
<evidence type="ECO:0000256" key="1">
    <source>
        <dbReference type="SAM" id="Phobius"/>
    </source>
</evidence>
<dbReference type="EMBL" id="JACGBB010000003">
    <property type="protein sequence ID" value="MBZ7986975.1"/>
    <property type="molecule type" value="Genomic_DNA"/>
</dbReference>
<name>A0ABS7WSL7_9BACT</name>
<keyword evidence="1" id="KW-0812">Transmembrane</keyword>